<evidence type="ECO:0000259" key="3">
    <source>
        <dbReference type="Pfam" id="PF00501"/>
    </source>
</evidence>
<protein>
    <submittedName>
        <fullName evidence="6">Acetyl-CoA synthetase-like protein</fullName>
    </submittedName>
</protein>
<dbReference type="InterPro" id="IPR051414">
    <property type="entry name" value="Adenylate-forming_Reductase"/>
</dbReference>
<evidence type="ECO:0000259" key="5">
    <source>
        <dbReference type="Pfam" id="PF07993"/>
    </source>
</evidence>
<dbReference type="OrthoDB" id="429813at2759"/>
<feature type="domain" description="Thioester reductase (TE)" evidence="5">
    <location>
        <begin position="687"/>
        <end position="926"/>
    </location>
</feature>
<dbReference type="Proteomes" id="UP000799441">
    <property type="component" value="Unassembled WGS sequence"/>
</dbReference>
<dbReference type="PROSITE" id="PS00012">
    <property type="entry name" value="PHOSPHOPANTETHEINE"/>
    <property type="match status" value="1"/>
</dbReference>
<proteinExistence type="predicted"/>
<feature type="domain" description="AMP-dependent synthetase/ligase" evidence="3">
    <location>
        <begin position="28"/>
        <end position="329"/>
    </location>
</feature>
<dbReference type="PANTHER" id="PTHR43439">
    <property type="entry name" value="PHENYLACETATE-COENZYME A LIGASE"/>
    <property type="match status" value="1"/>
</dbReference>
<evidence type="ECO:0000256" key="1">
    <source>
        <dbReference type="ARBA" id="ARBA00022450"/>
    </source>
</evidence>
<dbReference type="InterPro" id="IPR000873">
    <property type="entry name" value="AMP-dep_synth/lig_dom"/>
</dbReference>
<dbReference type="Pfam" id="PF00501">
    <property type="entry name" value="AMP-binding"/>
    <property type="match status" value="1"/>
</dbReference>
<dbReference type="Pfam" id="PF00550">
    <property type="entry name" value="PP-binding"/>
    <property type="match status" value="1"/>
</dbReference>
<sequence length="1141" mass="125689">MEVGKRTIPGTIDFLSIHDPEKLWALVPKDAEAFSEGAFERITFARLANAIDSLAWFLDSRFPGRLESDGLTVCYIGPVDIRYLLLACAACKCGIKVLFSSPRNTLEAHLSLIGGTGCKFLLGPLSRTNVEILEALKLPNFDIPSLESLLSSTTTERFPWNCFWEEVAGKTFAIFHTSGTTHLPKPVEVYHGTLSTVDTQKQLAAIDGRTTLHTMWLGLQVYVALPPFHGAATNFFAFSVFQDTTTVFGPPDVLPSLDVVEHMLDLGVAKGAFLAPSILTEIAQDPRVLEKLSQWSFVAYGGGPLSKGPGNAIWQRGTKVLSMLGATETFNLPELIPQHIDEWEYHAFHPASNIHFKNHTDTFFELVLRRENSLLQHQGIFWTFPDIEDYPMKDLYEPHPTKPDLWKYVGRVDDITVLENGEKFNPKPSESCIASHAQVKTALIVGTGRVQPVLLIEPQAGSELAAGCDTSRVLSLLKTVVVEANALLPGHAQIHFSHIRVVQDAQLFPRSGKGELQRVRALKALQYETDQAYIDAEAQGHGSSFELDYSSVDAFSDTLLRYVREQNGRLRLVTVRDNLFACGFDSLHALQLTRAIKSSLGSEHQQTADQITLRLIYQKPTIEALACSLVRSIQDGASVKEPQVCDTTAGMQQLLDIYLQEVEGLKPANMQAFNRGEVLNSKQVVLLTGSTGSLGSYLLDALLSDATVEKVVCVNRRGGNKFKQGGINAGRGLSTDFRRVNFMETDLAAENLDLDDDSFRELADEITCIVHNAWPVNFNLDISSFKPQLEGCIQLLKLASLSKRHPKIVFASSIGAANGWLSSGHSGFIPELPLLDFNIAEPMGYAQSKLLAEQILARGCQRFQLPLEVCRIGQIAGPVMSSKGEWNRNEWFPAMILACRVIRKVPNSLGAMEDVNWIPVDQLAKVLCDVIEMPAQASGGISHPGVASTFKRVLDLIGQASTFLREVLCLGTTTKNRPTKCLRQLDDAENKIIEDSASSKYDSESGEDSASNIASVQSQVRYVHLVNPQVSKWRDLAPAMKSQIGQDDSSGQPVELVSMNDWIATLKQASRVSQGPATVEPQVDNAVKLLDFYEHICDPQASQPKFNTSVARQLSPHLSGLPAVSVEWLRKWFAQWESASA</sequence>
<keyword evidence="7" id="KW-1185">Reference proteome</keyword>
<dbReference type="InterPro" id="IPR013120">
    <property type="entry name" value="FAR_NAD-bd"/>
</dbReference>
<evidence type="ECO:0000259" key="4">
    <source>
        <dbReference type="Pfam" id="PF00550"/>
    </source>
</evidence>
<accession>A0A9P4Q659</accession>
<evidence type="ECO:0000313" key="6">
    <source>
        <dbReference type="EMBL" id="KAF2721307.1"/>
    </source>
</evidence>
<dbReference type="Pfam" id="PF07993">
    <property type="entry name" value="NAD_binding_4"/>
    <property type="match status" value="1"/>
</dbReference>
<gene>
    <name evidence="6" type="ORF">K431DRAFT_303523</name>
</gene>
<comment type="caution">
    <text evidence="6">The sequence shown here is derived from an EMBL/GenBank/DDBJ whole genome shotgun (WGS) entry which is preliminary data.</text>
</comment>
<dbReference type="Gene3D" id="1.10.1200.10">
    <property type="entry name" value="ACP-like"/>
    <property type="match status" value="1"/>
</dbReference>
<feature type="domain" description="Carrier" evidence="4">
    <location>
        <begin position="559"/>
        <end position="626"/>
    </location>
</feature>
<dbReference type="PANTHER" id="PTHR43439:SF2">
    <property type="entry name" value="ENZYME, PUTATIVE (JCVI)-RELATED"/>
    <property type="match status" value="1"/>
</dbReference>
<dbReference type="AlphaFoldDB" id="A0A9P4Q659"/>
<dbReference type="SUPFAM" id="SSF51735">
    <property type="entry name" value="NAD(P)-binding Rossmann-fold domains"/>
    <property type="match status" value="1"/>
</dbReference>
<dbReference type="InterPro" id="IPR009081">
    <property type="entry name" value="PP-bd_ACP"/>
</dbReference>
<keyword evidence="1" id="KW-0596">Phosphopantetheine</keyword>
<dbReference type="InterPro" id="IPR036736">
    <property type="entry name" value="ACP-like_sf"/>
</dbReference>
<dbReference type="InterPro" id="IPR006162">
    <property type="entry name" value="Ppantetheine_attach_site"/>
</dbReference>
<evidence type="ECO:0000256" key="2">
    <source>
        <dbReference type="ARBA" id="ARBA00022553"/>
    </source>
</evidence>
<reference evidence="6" key="1">
    <citation type="journal article" date="2020" name="Stud. Mycol.">
        <title>101 Dothideomycetes genomes: a test case for predicting lifestyles and emergence of pathogens.</title>
        <authorList>
            <person name="Haridas S."/>
            <person name="Albert R."/>
            <person name="Binder M."/>
            <person name="Bloem J."/>
            <person name="Labutti K."/>
            <person name="Salamov A."/>
            <person name="Andreopoulos B."/>
            <person name="Baker S."/>
            <person name="Barry K."/>
            <person name="Bills G."/>
            <person name="Bluhm B."/>
            <person name="Cannon C."/>
            <person name="Castanera R."/>
            <person name="Culley D."/>
            <person name="Daum C."/>
            <person name="Ezra D."/>
            <person name="Gonzalez J."/>
            <person name="Henrissat B."/>
            <person name="Kuo A."/>
            <person name="Liang C."/>
            <person name="Lipzen A."/>
            <person name="Lutzoni F."/>
            <person name="Magnuson J."/>
            <person name="Mondo S."/>
            <person name="Nolan M."/>
            <person name="Ohm R."/>
            <person name="Pangilinan J."/>
            <person name="Park H.-J."/>
            <person name="Ramirez L."/>
            <person name="Alfaro M."/>
            <person name="Sun H."/>
            <person name="Tritt A."/>
            <person name="Yoshinaga Y."/>
            <person name="Zwiers L.-H."/>
            <person name="Turgeon B."/>
            <person name="Goodwin S."/>
            <person name="Spatafora J."/>
            <person name="Crous P."/>
            <person name="Grigoriev I."/>
        </authorList>
    </citation>
    <scope>NUCLEOTIDE SEQUENCE</scope>
    <source>
        <strain evidence="6">CBS 116435</strain>
    </source>
</reference>
<keyword evidence="2" id="KW-0597">Phosphoprotein</keyword>
<dbReference type="Gene3D" id="3.40.50.720">
    <property type="entry name" value="NAD(P)-binding Rossmann-like Domain"/>
    <property type="match status" value="1"/>
</dbReference>
<dbReference type="Gene3D" id="3.40.50.12780">
    <property type="entry name" value="N-terminal domain of ligase-like"/>
    <property type="match status" value="1"/>
</dbReference>
<name>A0A9P4Q659_9PEZI</name>
<dbReference type="Pfam" id="PF23562">
    <property type="entry name" value="AMP-binding_C_3"/>
    <property type="match status" value="1"/>
</dbReference>
<dbReference type="EMBL" id="MU003791">
    <property type="protein sequence ID" value="KAF2721307.1"/>
    <property type="molecule type" value="Genomic_DNA"/>
</dbReference>
<dbReference type="SUPFAM" id="SSF56801">
    <property type="entry name" value="Acetyl-CoA synthetase-like"/>
    <property type="match status" value="1"/>
</dbReference>
<dbReference type="InterPro" id="IPR036291">
    <property type="entry name" value="NAD(P)-bd_dom_sf"/>
</dbReference>
<organism evidence="6 7">
    <name type="scientific">Polychaeton citri CBS 116435</name>
    <dbReference type="NCBI Taxonomy" id="1314669"/>
    <lineage>
        <taxon>Eukaryota</taxon>
        <taxon>Fungi</taxon>
        <taxon>Dikarya</taxon>
        <taxon>Ascomycota</taxon>
        <taxon>Pezizomycotina</taxon>
        <taxon>Dothideomycetes</taxon>
        <taxon>Dothideomycetidae</taxon>
        <taxon>Capnodiales</taxon>
        <taxon>Capnodiaceae</taxon>
        <taxon>Polychaeton</taxon>
    </lineage>
</organism>
<evidence type="ECO:0000313" key="7">
    <source>
        <dbReference type="Proteomes" id="UP000799441"/>
    </source>
</evidence>
<dbReference type="InterPro" id="IPR042099">
    <property type="entry name" value="ANL_N_sf"/>
</dbReference>
<dbReference type="SUPFAM" id="SSF47336">
    <property type="entry name" value="ACP-like"/>
    <property type="match status" value="1"/>
</dbReference>